<dbReference type="SUPFAM" id="SSF46955">
    <property type="entry name" value="Putative DNA-binding domain"/>
    <property type="match status" value="1"/>
</dbReference>
<feature type="region of interest" description="Disordered" evidence="3">
    <location>
        <begin position="541"/>
        <end position="572"/>
    </location>
</feature>
<dbReference type="Pfam" id="PF02437">
    <property type="entry name" value="Ski_Sno_DHD"/>
    <property type="match status" value="1"/>
</dbReference>
<dbReference type="CDD" id="cd21079">
    <property type="entry name" value="DHD_Ski_Sno"/>
    <property type="match status" value="1"/>
</dbReference>
<dbReference type="EMBL" id="HG994591">
    <property type="protein sequence ID" value="CAF2819283.1"/>
    <property type="molecule type" value="Genomic_DNA"/>
</dbReference>
<dbReference type="InterPro" id="IPR014890">
    <property type="entry name" value="c-SKI_SMAD4-bd_dom"/>
</dbReference>
<name>A0A7R8H2U8_LEPSM</name>
<feature type="coiled-coil region" evidence="2">
    <location>
        <begin position="428"/>
        <end position="462"/>
    </location>
</feature>
<dbReference type="PANTHER" id="PTHR10005:SF25">
    <property type="entry name" value="SNO ONCOGENE, ISOFORM B"/>
    <property type="match status" value="1"/>
</dbReference>
<evidence type="ECO:0000256" key="3">
    <source>
        <dbReference type="SAM" id="MobiDB-lite"/>
    </source>
</evidence>
<dbReference type="GO" id="GO:0005737">
    <property type="term" value="C:cytoplasm"/>
    <property type="evidence" value="ECO:0007669"/>
    <property type="project" value="TreeGrafter"/>
</dbReference>
<evidence type="ECO:0000259" key="4">
    <source>
        <dbReference type="SMART" id="SM01046"/>
    </source>
</evidence>
<protein>
    <submittedName>
        <fullName evidence="5">Ski-like protein,Ski oncogene,Transforming protein Ski</fullName>
    </submittedName>
</protein>
<dbReference type="Gene3D" id="3.10.260.20">
    <property type="entry name" value="Ski"/>
    <property type="match status" value="1"/>
</dbReference>
<sequence>MTEEKADRVKELLECYMDSAGRSLTGPSGGCGYSLPPDVELSLERECMGPSVWSVGGKRRRSVREKKTPALESGRSGRHLSGEMIRRILERQKAVEKGEDVKGLRVEGAVGLKGHPVLLSRDPGTAEYKETFLWGERIACFNVGGEQRCCLPQILNSILDSISLQAIHAVCDDLRIYCPTCTPDQLELLKSFKVIPLTASQCGLITKSDAERIFSVLLDRQPPRFLLPSSVTLYLKVVHDCFGRNYGLLIPQLYTHQFANCVQCIDCGGAFNPQRFVCHVHSYSSEKRTVHWGFDSSHWRTYLRLCESSYTQETNEYLHSIQDSGGKKNLDHPQFQAYNNIYNLYNSWAAIVSKSLQGGFPFSSLHARLFEAKSDDNLKSLPENTTKFREGKKEEECNDILNKNLNMSLADDINAIRDALEGASAVAKDRTLKTLERITARLAQTEIERDIAIANYNELQKQNCCTQEELFKKRAELRELLAQDTSPHSNKNRPSNLCSSPKSLCDKMKDSDDLRDRMVFMEAELRALRNELKIRMLNESSKGDEKRITPDQSLHFANSSTVMSNKKQFKSE</sequence>
<dbReference type="GO" id="GO:0046332">
    <property type="term" value="F:SMAD binding"/>
    <property type="evidence" value="ECO:0007669"/>
    <property type="project" value="InterPro"/>
</dbReference>
<proteinExistence type="inferred from homology"/>
<keyword evidence="2" id="KW-0175">Coiled coil</keyword>
<organism evidence="5 6">
    <name type="scientific">Lepeophtheirus salmonis</name>
    <name type="common">Salmon louse</name>
    <name type="synonym">Caligus salmonis</name>
    <dbReference type="NCBI Taxonomy" id="72036"/>
    <lineage>
        <taxon>Eukaryota</taxon>
        <taxon>Metazoa</taxon>
        <taxon>Ecdysozoa</taxon>
        <taxon>Arthropoda</taxon>
        <taxon>Crustacea</taxon>
        <taxon>Multicrustacea</taxon>
        <taxon>Hexanauplia</taxon>
        <taxon>Copepoda</taxon>
        <taxon>Siphonostomatoida</taxon>
        <taxon>Caligidae</taxon>
        <taxon>Lepeophtheirus</taxon>
    </lineage>
</organism>
<dbReference type="GO" id="GO:0005634">
    <property type="term" value="C:nucleus"/>
    <property type="evidence" value="ECO:0007669"/>
    <property type="project" value="TreeGrafter"/>
</dbReference>
<reference evidence="5" key="1">
    <citation type="submission" date="2021-02" db="EMBL/GenBank/DDBJ databases">
        <authorList>
            <person name="Bekaert M."/>
        </authorList>
    </citation>
    <scope>NUCLEOTIDE SEQUENCE</scope>
    <source>
        <strain evidence="5">IoA-00</strain>
    </source>
</reference>
<dbReference type="GO" id="GO:0030514">
    <property type="term" value="P:negative regulation of BMP signaling pathway"/>
    <property type="evidence" value="ECO:0007669"/>
    <property type="project" value="TreeGrafter"/>
</dbReference>
<gene>
    <name evidence="5" type="ORF">LSAA_3694</name>
</gene>
<evidence type="ECO:0000313" key="6">
    <source>
        <dbReference type="Proteomes" id="UP000675881"/>
    </source>
</evidence>
<evidence type="ECO:0000256" key="2">
    <source>
        <dbReference type="SAM" id="Coils"/>
    </source>
</evidence>
<dbReference type="PANTHER" id="PTHR10005">
    <property type="entry name" value="SKI ONCOGENE-RELATED"/>
    <property type="match status" value="1"/>
</dbReference>
<dbReference type="Gene3D" id="3.10.390.10">
    <property type="entry name" value="SAND domain-like"/>
    <property type="match status" value="1"/>
</dbReference>
<dbReference type="GO" id="GO:0000981">
    <property type="term" value="F:DNA-binding transcription factor activity, RNA polymerase II-specific"/>
    <property type="evidence" value="ECO:0007669"/>
    <property type="project" value="TreeGrafter"/>
</dbReference>
<dbReference type="InterPro" id="IPR003380">
    <property type="entry name" value="SKI/SNO/DAC"/>
</dbReference>
<accession>A0A7R8H2U8</accession>
<dbReference type="InterPro" id="IPR023216">
    <property type="entry name" value="Tscrpt_reg_SKI_SnoN"/>
</dbReference>
<dbReference type="SUPFAM" id="SSF63763">
    <property type="entry name" value="SAND domain-like"/>
    <property type="match status" value="1"/>
</dbReference>
<comment type="similarity">
    <text evidence="1">Belongs to the SKI family.</text>
</comment>
<feature type="region of interest" description="Disordered" evidence="3">
    <location>
        <begin position="58"/>
        <end position="77"/>
    </location>
</feature>
<feature type="compositionally biased region" description="Polar residues" evidence="3">
    <location>
        <begin position="550"/>
        <end position="566"/>
    </location>
</feature>
<dbReference type="OrthoDB" id="3938623at2759"/>
<dbReference type="SMART" id="SM01046">
    <property type="entry name" value="c-SKI_SMAD_bind"/>
    <property type="match status" value="1"/>
</dbReference>
<dbReference type="Pfam" id="PF08782">
    <property type="entry name" value="c-SKI_SMAD_bind"/>
    <property type="match status" value="1"/>
</dbReference>
<feature type="domain" description="c-SKI SMAD4-binding" evidence="4">
    <location>
        <begin position="235"/>
        <end position="329"/>
    </location>
</feature>
<evidence type="ECO:0000313" key="5">
    <source>
        <dbReference type="EMBL" id="CAF2819283.1"/>
    </source>
</evidence>
<dbReference type="Proteomes" id="UP000675881">
    <property type="component" value="Chromosome 12"/>
</dbReference>
<dbReference type="GO" id="GO:0000978">
    <property type="term" value="F:RNA polymerase II cis-regulatory region sequence-specific DNA binding"/>
    <property type="evidence" value="ECO:0007669"/>
    <property type="project" value="TreeGrafter"/>
</dbReference>
<dbReference type="InterPro" id="IPR009061">
    <property type="entry name" value="DNA-bd_dom_put_sf"/>
</dbReference>
<dbReference type="FunFam" id="3.10.260.20:FF:000002">
    <property type="entry name" value="SKI-like oncogene a"/>
    <property type="match status" value="1"/>
</dbReference>
<feature type="region of interest" description="Disordered" evidence="3">
    <location>
        <begin position="483"/>
        <end position="504"/>
    </location>
</feature>
<feature type="compositionally biased region" description="Polar residues" evidence="3">
    <location>
        <begin position="483"/>
        <end position="502"/>
    </location>
</feature>
<dbReference type="InterPro" id="IPR010919">
    <property type="entry name" value="SAND-like_dom_sf"/>
</dbReference>
<dbReference type="GO" id="GO:0005667">
    <property type="term" value="C:transcription regulator complex"/>
    <property type="evidence" value="ECO:0007669"/>
    <property type="project" value="TreeGrafter"/>
</dbReference>
<evidence type="ECO:0000256" key="1">
    <source>
        <dbReference type="ARBA" id="ARBA00009513"/>
    </source>
</evidence>
<dbReference type="InterPro" id="IPR037000">
    <property type="entry name" value="Ski_DNA-bd_sf"/>
</dbReference>
<keyword evidence="6" id="KW-1185">Reference proteome</keyword>
<dbReference type="AlphaFoldDB" id="A0A7R8H2U8"/>